<evidence type="ECO:0000259" key="1">
    <source>
        <dbReference type="PROSITE" id="PS50104"/>
    </source>
</evidence>
<dbReference type="SUPFAM" id="SSF52200">
    <property type="entry name" value="Toll/Interleukin receptor TIR domain"/>
    <property type="match status" value="1"/>
</dbReference>
<keyword evidence="3" id="KW-1185">Reference proteome</keyword>
<dbReference type="InterPro" id="IPR000157">
    <property type="entry name" value="TIR_dom"/>
</dbReference>
<feature type="domain" description="TIR" evidence="1">
    <location>
        <begin position="17"/>
        <end position="149"/>
    </location>
</feature>
<proteinExistence type="predicted"/>
<dbReference type="HOGENOM" id="CLU_873281_0_0_11"/>
<dbReference type="SMART" id="SM00255">
    <property type="entry name" value="TIR"/>
    <property type="match status" value="1"/>
</dbReference>
<gene>
    <name evidence="2" type="ordered locus">Amir_3112</name>
</gene>
<dbReference type="AlphaFoldDB" id="C6W805"/>
<dbReference type="Gene3D" id="3.40.50.10140">
    <property type="entry name" value="Toll/interleukin-1 receptor homology (TIR) domain"/>
    <property type="match status" value="1"/>
</dbReference>
<dbReference type="GO" id="GO:0007165">
    <property type="term" value="P:signal transduction"/>
    <property type="evidence" value="ECO:0007669"/>
    <property type="project" value="InterPro"/>
</dbReference>
<dbReference type="InterPro" id="IPR035897">
    <property type="entry name" value="Toll_tir_struct_dom_sf"/>
</dbReference>
<dbReference type="KEGG" id="ami:Amir_3112"/>
<evidence type="ECO:0000313" key="2">
    <source>
        <dbReference type="EMBL" id="ACU37026.1"/>
    </source>
</evidence>
<dbReference type="STRING" id="446462.Amir_3112"/>
<evidence type="ECO:0000313" key="3">
    <source>
        <dbReference type="Proteomes" id="UP000002213"/>
    </source>
</evidence>
<dbReference type="EMBL" id="CP001630">
    <property type="protein sequence ID" value="ACU37026.1"/>
    <property type="molecule type" value="Genomic_DNA"/>
</dbReference>
<dbReference type="OrthoDB" id="9150238at2"/>
<name>C6W805_ACTMD</name>
<reference evidence="2 3" key="1">
    <citation type="journal article" date="2009" name="Stand. Genomic Sci.">
        <title>Complete genome sequence of Actinosynnema mirum type strain (101).</title>
        <authorList>
            <person name="Land M."/>
            <person name="Lapidus A."/>
            <person name="Mayilraj S."/>
            <person name="Chen F."/>
            <person name="Copeland A."/>
            <person name="Del Rio T.G."/>
            <person name="Nolan M."/>
            <person name="Lucas S."/>
            <person name="Tice H."/>
            <person name="Cheng J.F."/>
            <person name="Chertkov O."/>
            <person name="Bruce D."/>
            <person name="Goodwin L."/>
            <person name="Pitluck S."/>
            <person name="Rohde M."/>
            <person name="Goker M."/>
            <person name="Pati A."/>
            <person name="Ivanova N."/>
            <person name="Mavromatis K."/>
            <person name="Chen A."/>
            <person name="Palaniappan K."/>
            <person name="Hauser L."/>
            <person name="Chang Y.J."/>
            <person name="Jeffries C.C."/>
            <person name="Brettin T."/>
            <person name="Detter J.C."/>
            <person name="Han C."/>
            <person name="Chain P."/>
            <person name="Tindall B.J."/>
            <person name="Bristow J."/>
            <person name="Eisen J.A."/>
            <person name="Markowitz V."/>
            <person name="Hugenholtz P."/>
            <person name="Kyrpides N.C."/>
            <person name="Klenk H.P."/>
        </authorList>
    </citation>
    <scope>NUCLEOTIDE SEQUENCE [LARGE SCALE GENOMIC DNA]</scope>
    <source>
        <strain evidence="3">ATCC 29888 / DSM 43827 / JCM 3225 / NBRC 14064 / NCIMB 13271 / NRRL B-12336 / IMRU 3971 / 101</strain>
    </source>
</reference>
<protein>
    <recommendedName>
        <fullName evidence="1">TIR domain-containing protein</fullName>
    </recommendedName>
</protein>
<dbReference type="PROSITE" id="PS50104">
    <property type="entry name" value="TIR"/>
    <property type="match status" value="1"/>
</dbReference>
<dbReference type="Proteomes" id="UP000002213">
    <property type="component" value="Chromosome"/>
</dbReference>
<accession>C6W805</accession>
<dbReference type="Pfam" id="PF13676">
    <property type="entry name" value="TIR_2"/>
    <property type="match status" value="1"/>
</dbReference>
<dbReference type="eggNOG" id="ENOG50343EZ">
    <property type="taxonomic scope" value="Bacteria"/>
</dbReference>
<sequence length="318" mass="33490">MAGPPGLPGLLPLLDGYRFDVFLSYRRSGPGNAGAWVRDHFHEMLKDCLADELGSSEVFLDLEAETGVRWPSLLRDVLARSKVLVAVWSPPYFQSPWCLAEWRTMEARERALAGRTRLVYPLRYSGGDNFSEDARERPSALVHAPREHQRPVAVVASGVGVRGVVALQANVGGDHGVRAGTAGEISVQQGAHGAVGAVGGGQVAAADGGAVGEGGGDRLLVLGEGGQLVLALDVHVVFGEVLFQDALDHHLRDRAPRVAVPGPGERERDAREVGGSARVVAGGQKRFQQAALVEDLQHAGLHAARLGQGASTAGPRSA</sequence>
<organism evidence="2 3">
    <name type="scientific">Actinosynnema mirum (strain ATCC 29888 / DSM 43827 / JCM 3225 / NBRC 14064 / NCIMB 13271 / NRRL B-12336 / IMRU 3971 / 101)</name>
    <dbReference type="NCBI Taxonomy" id="446462"/>
    <lineage>
        <taxon>Bacteria</taxon>
        <taxon>Bacillati</taxon>
        <taxon>Actinomycetota</taxon>
        <taxon>Actinomycetes</taxon>
        <taxon>Pseudonocardiales</taxon>
        <taxon>Pseudonocardiaceae</taxon>
        <taxon>Actinosynnema</taxon>
    </lineage>
</organism>